<dbReference type="EMBL" id="QHCT01000016">
    <property type="protein sequence ID" value="RHX83909.1"/>
    <property type="molecule type" value="Genomic_DNA"/>
</dbReference>
<sequence>GIRVYGLERLVGKKKLGLLRNVGKGYRVSKNTRETGKELINLLKNRQNLLYSSPSTFTRIHSDHSRSRKSISKKFRFLFDENHLFQLKQAHIDYLDFMETGPMLRKQKEKFYNSVAYSIWNQLSYETDYNLLQHDFKDLTTHMPMFRIIQRWAKLGIANIKQVGKNKYERKQYILKKLIPELPDVLYTFDRIKYENKEKVEENIDIVFENPTFGGRNKYGINKKRRMELLGDLNG</sequence>
<name>A0A396YLE9_9LEPT</name>
<gene>
    <name evidence="1" type="ORF">DLM75_23480</name>
</gene>
<evidence type="ECO:0000313" key="1">
    <source>
        <dbReference type="EMBL" id="RHX83909.1"/>
    </source>
</evidence>
<reference evidence="2" key="1">
    <citation type="submission" date="2018-05" db="EMBL/GenBank/DDBJ databases">
        <title>Leptospira yasudae sp. nov. and Leptospira stimsonii sp. nov., two pathogenic species of the genus Leptospira isolated from environmental sources.</title>
        <authorList>
            <person name="Casanovas-Massana A."/>
            <person name="Hamond C."/>
            <person name="Santos L.A."/>
            <person name="Hacker K.P."/>
            <person name="Balassiano I."/>
            <person name="Medeiros M.A."/>
            <person name="Reis M.G."/>
            <person name="Ko A.I."/>
            <person name="Wunder E.A."/>
        </authorList>
    </citation>
    <scope>NUCLEOTIDE SEQUENCE [LARGE SCALE GENOMIC DNA]</scope>
    <source>
        <strain evidence="2">Yale</strain>
    </source>
</reference>
<dbReference type="Proteomes" id="UP000265798">
    <property type="component" value="Unassembled WGS sequence"/>
</dbReference>
<protein>
    <submittedName>
        <fullName evidence="1">Uncharacterized protein</fullName>
    </submittedName>
</protein>
<proteinExistence type="predicted"/>
<accession>A0A396YLE9</accession>
<evidence type="ECO:0000313" key="2">
    <source>
        <dbReference type="Proteomes" id="UP000265798"/>
    </source>
</evidence>
<feature type="non-terminal residue" evidence="1">
    <location>
        <position position="1"/>
    </location>
</feature>
<dbReference type="AlphaFoldDB" id="A0A396YLE9"/>
<comment type="caution">
    <text evidence="1">The sequence shown here is derived from an EMBL/GenBank/DDBJ whole genome shotgun (WGS) entry which is preliminary data.</text>
</comment>
<organism evidence="1 2">
    <name type="scientific">Leptospira stimsonii</name>
    <dbReference type="NCBI Taxonomy" id="2202203"/>
    <lineage>
        <taxon>Bacteria</taxon>
        <taxon>Pseudomonadati</taxon>
        <taxon>Spirochaetota</taxon>
        <taxon>Spirochaetia</taxon>
        <taxon>Leptospirales</taxon>
        <taxon>Leptospiraceae</taxon>
        <taxon>Leptospira</taxon>
    </lineage>
</organism>